<evidence type="ECO:0000259" key="3">
    <source>
        <dbReference type="PROSITE" id="PS50930"/>
    </source>
</evidence>
<dbReference type="InterPro" id="IPR007492">
    <property type="entry name" value="LytTR_DNA-bd_dom"/>
</dbReference>
<dbReference type="SMART" id="SM00448">
    <property type="entry name" value="REC"/>
    <property type="match status" value="1"/>
</dbReference>
<name>A0A286G9L6_9BACT</name>
<dbReference type="PANTHER" id="PTHR37299:SF1">
    <property type="entry name" value="STAGE 0 SPORULATION PROTEIN A HOMOLOG"/>
    <property type="match status" value="1"/>
</dbReference>
<dbReference type="GO" id="GO:0003677">
    <property type="term" value="F:DNA binding"/>
    <property type="evidence" value="ECO:0007669"/>
    <property type="project" value="InterPro"/>
</dbReference>
<dbReference type="Pfam" id="PF04397">
    <property type="entry name" value="LytTR"/>
    <property type="match status" value="1"/>
</dbReference>
<dbReference type="AlphaFoldDB" id="A0A286G9L6"/>
<dbReference type="EMBL" id="OCNH01000003">
    <property type="protein sequence ID" value="SOD92230.1"/>
    <property type="molecule type" value="Genomic_DNA"/>
</dbReference>
<dbReference type="OrthoDB" id="1646880at2"/>
<protein>
    <submittedName>
        <fullName evidence="4">Two component transcriptional regulator, LytTR family</fullName>
    </submittedName>
</protein>
<dbReference type="InterPro" id="IPR011006">
    <property type="entry name" value="CheY-like_superfamily"/>
</dbReference>
<feature type="domain" description="HTH LytTR-type" evidence="3">
    <location>
        <begin position="144"/>
        <end position="247"/>
    </location>
</feature>
<accession>A0A286G9L6</accession>
<dbReference type="Gene3D" id="3.40.50.2300">
    <property type="match status" value="1"/>
</dbReference>
<organism evidence="4 5">
    <name type="scientific">Spirosoma fluviale</name>
    <dbReference type="NCBI Taxonomy" id="1597977"/>
    <lineage>
        <taxon>Bacteria</taxon>
        <taxon>Pseudomonadati</taxon>
        <taxon>Bacteroidota</taxon>
        <taxon>Cytophagia</taxon>
        <taxon>Cytophagales</taxon>
        <taxon>Cytophagaceae</taxon>
        <taxon>Spirosoma</taxon>
    </lineage>
</organism>
<dbReference type="SMART" id="SM00850">
    <property type="entry name" value="LytTR"/>
    <property type="match status" value="1"/>
</dbReference>
<keyword evidence="1" id="KW-0597">Phosphoprotein</keyword>
<evidence type="ECO:0000313" key="5">
    <source>
        <dbReference type="Proteomes" id="UP000219452"/>
    </source>
</evidence>
<dbReference type="Gene3D" id="2.40.50.1020">
    <property type="entry name" value="LytTr DNA-binding domain"/>
    <property type="match status" value="1"/>
</dbReference>
<dbReference type="GO" id="GO:0000156">
    <property type="term" value="F:phosphorelay response regulator activity"/>
    <property type="evidence" value="ECO:0007669"/>
    <property type="project" value="InterPro"/>
</dbReference>
<feature type="modified residue" description="4-aspartylphosphate" evidence="1">
    <location>
        <position position="54"/>
    </location>
</feature>
<dbReference type="PROSITE" id="PS50930">
    <property type="entry name" value="HTH_LYTTR"/>
    <property type="match status" value="1"/>
</dbReference>
<feature type="domain" description="Response regulatory" evidence="2">
    <location>
        <begin position="2"/>
        <end position="115"/>
    </location>
</feature>
<dbReference type="PANTHER" id="PTHR37299">
    <property type="entry name" value="TRANSCRIPTIONAL REGULATOR-RELATED"/>
    <property type="match status" value="1"/>
</dbReference>
<dbReference type="InterPro" id="IPR001789">
    <property type="entry name" value="Sig_transdc_resp-reg_receiver"/>
</dbReference>
<evidence type="ECO:0000313" key="4">
    <source>
        <dbReference type="EMBL" id="SOD92230.1"/>
    </source>
</evidence>
<gene>
    <name evidence="4" type="ORF">SAMN06269250_3870</name>
</gene>
<reference evidence="5" key="1">
    <citation type="submission" date="2017-09" db="EMBL/GenBank/DDBJ databases">
        <authorList>
            <person name="Varghese N."/>
            <person name="Submissions S."/>
        </authorList>
    </citation>
    <scope>NUCLEOTIDE SEQUENCE [LARGE SCALE GENOMIC DNA]</scope>
    <source>
        <strain evidence="5">DSM 29961</strain>
    </source>
</reference>
<dbReference type="Pfam" id="PF00072">
    <property type="entry name" value="Response_reg"/>
    <property type="match status" value="1"/>
</dbReference>
<dbReference type="PROSITE" id="PS50110">
    <property type="entry name" value="RESPONSE_REGULATORY"/>
    <property type="match status" value="1"/>
</dbReference>
<evidence type="ECO:0000259" key="2">
    <source>
        <dbReference type="PROSITE" id="PS50110"/>
    </source>
</evidence>
<sequence>MKTVIIEDEYHSREFLKTVMADMLPDLTLVGMADSVPTGVTLINQTAPDLVFLDVEMHAGTGFDLLEQVGQRGFDVIFTTAYDHYALQAIKFSAADYLLKPIDLDELHVAVQKVRERRASQSPNLALDRLLQTLKQPTADPQTITLATSDGLEFVSLPDIVRLEAAGAYTTFHLKGNRKIMVSKNLKEYEQMLPEKHFFRLHNSHIVNLNEVRRMLKTDGGYAILSDGSTIMISPRKKEEFLRLVTSR</sequence>
<evidence type="ECO:0000256" key="1">
    <source>
        <dbReference type="PROSITE-ProRule" id="PRU00169"/>
    </source>
</evidence>
<keyword evidence="5" id="KW-1185">Reference proteome</keyword>
<dbReference type="SUPFAM" id="SSF52172">
    <property type="entry name" value="CheY-like"/>
    <property type="match status" value="1"/>
</dbReference>
<dbReference type="Proteomes" id="UP000219452">
    <property type="component" value="Unassembled WGS sequence"/>
</dbReference>
<dbReference type="InterPro" id="IPR046947">
    <property type="entry name" value="LytR-like"/>
</dbReference>
<proteinExistence type="predicted"/>
<dbReference type="RefSeq" id="WP_097127535.1">
    <property type="nucleotide sequence ID" value="NZ_OCNH01000003.1"/>
</dbReference>